<feature type="compositionally biased region" description="Pro residues" evidence="7">
    <location>
        <begin position="317"/>
        <end position="326"/>
    </location>
</feature>
<dbReference type="PANTHER" id="PTHR37984">
    <property type="entry name" value="PROTEIN CBG26694"/>
    <property type="match status" value="1"/>
</dbReference>
<evidence type="ECO:0000256" key="4">
    <source>
        <dbReference type="ARBA" id="ARBA00022759"/>
    </source>
</evidence>
<dbReference type="InterPro" id="IPR050951">
    <property type="entry name" value="Retrovirus_Pol_polyprotein"/>
</dbReference>
<accession>A0ABQ4WX33</accession>
<keyword evidence="3" id="KW-0540">Nuclease</keyword>
<dbReference type="InterPro" id="IPR001969">
    <property type="entry name" value="Aspartic_peptidase_AS"/>
</dbReference>
<reference evidence="10" key="1">
    <citation type="journal article" date="2022" name="Int. J. Mol. Sci.">
        <title>Draft Genome of Tanacetum Coccineum: Genomic Comparison of Closely Related Tanacetum-Family Plants.</title>
        <authorList>
            <person name="Yamashiro T."/>
            <person name="Shiraishi A."/>
            <person name="Nakayama K."/>
            <person name="Satake H."/>
        </authorList>
    </citation>
    <scope>NUCLEOTIDE SEQUENCE</scope>
</reference>
<evidence type="ECO:0000256" key="7">
    <source>
        <dbReference type="SAM" id="MobiDB-lite"/>
    </source>
</evidence>
<name>A0ABQ4WX33_9ASTR</name>
<keyword evidence="5" id="KW-0378">Hydrolase</keyword>
<feature type="domain" description="Reverse transcriptase" evidence="8">
    <location>
        <begin position="962"/>
        <end position="1170"/>
    </location>
</feature>
<feature type="compositionally biased region" description="Acidic residues" evidence="7">
    <location>
        <begin position="241"/>
        <end position="269"/>
    </location>
</feature>
<dbReference type="PROSITE" id="PS50878">
    <property type="entry name" value="RT_POL"/>
    <property type="match status" value="1"/>
</dbReference>
<keyword evidence="1" id="KW-0808">Transferase</keyword>
<keyword evidence="4" id="KW-0255">Endonuclease</keyword>
<dbReference type="EMBL" id="BQNB010009008">
    <property type="protein sequence ID" value="GJS57474.1"/>
    <property type="molecule type" value="Genomic_DNA"/>
</dbReference>
<dbReference type="InterPro" id="IPR012337">
    <property type="entry name" value="RNaseH-like_sf"/>
</dbReference>
<evidence type="ECO:0000256" key="2">
    <source>
        <dbReference type="ARBA" id="ARBA00022695"/>
    </source>
</evidence>
<feature type="compositionally biased region" description="Pro residues" evidence="7">
    <location>
        <begin position="163"/>
        <end position="187"/>
    </location>
</feature>
<evidence type="ECO:0000256" key="6">
    <source>
        <dbReference type="ARBA" id="ARBA00022918"/>
    </source>
</evidence>
<dbReference type="CDD" id="cd00303">
    <property type="entry name" value="retropepsin_like"/>
    <property type="match status" value="1"/>
</dbReference>
<evidence type="ECO:0000256" key="5">
    <source>
        <dbReference type="ARBA" id="ARBA00022801"/>
    </source>
</evidence>
<sequence>MLMVSPWKGVIRFGKRGKLNPRYIGLSRCCKTVDRFSLQLELSSTTKQGSFPFPPTPFIFPSPLALITNISLSNFKKCLSDEPLAIPLDDIHNDDKFYFVEEPVEIMDCEVKRLKQSLTLLDPYFATTQFGGLTVWYQSNVIENQVSDDEPQSLEAAPQLPEQTPPSPDYVPGLEHPPSPDYVPGPKYPEYVAPSNDEVHNLYTLPADASPIALSPGYVTNSDPSEEDPKEDPKEDLADYPADEGDDDDDDKEEEEEEAFEEEEEEEEEHLALADSTTLPAIDPVPSAKDIEAFKTDESASTPPPPRSPQTRFSSTPTPPSPPPSPLSHWSSPLTQIPSPPLPVLSPPLPLPSPPTHTSLTYAEAPLGYRTTMIQLRAASPLPVPSPPLLLSSTAHRDDIPKTDMLLQKRACFFAPASRFEVGESSAVVARQAGHALTSSVDYVFINTVDVSIRTSESRAMTAVGERDVSVLQRQRIIDGDRLTSHIQHEHDKFREVVRTRDAGPQDGPADAGSSSILYGMLSFMGNSQLVGCMDLLSSFSYLKIPPKRTATTTPMIDDAIKALIAQGVVDALAKYESHRSSGNGDDSHNSRSGRRTERATRECTYSDLLKCQPLNFKGTEGVVGLTQWFEKMESVFHINNCIVACQIKFATCEIKKLEIELWNLKVKGTDVVSYNQRFQELAVMCGRIFPKESDEHIKKYVGGLPDMIQGSVMASKPKKMHDAIEFATELMDQKICTFADCQAKNKRKLDDNSRNNQNQQQPFKRQNVAKAYTAGPREKKVYGGSKPLFPKCNYHHDGQCSPKCNNCKKGHYKKDCPKLKNNNRGNQVGNDGATARAYAVGNTGKNPDANVVTGTFLLNNRYASILFDTGVDRSFVSTAFSSLIDIVPTTLDHVYDVELADAKIIGVNTIIRGCTLNFLNHSFNIDLMLVELCSFDVIISMHWLAKYHVVIIYDEKIVLFPEGLSGIPPTRQVEFRIDLIPGAAPIAQAPYRLAPSKMKELSNQLQELFNKGFIKPNSSPWRALVLIDDLFDQLQGSSVYSKIDLRSGYHQLRVREEDIPKTAFRTRYGHYEYQVMPFGLMNAPAIFMDLMNMVCKPYLDKFFIVFIDDILICSKSKQEHEEHLKLILELLKKEEFKVIHVDPAKIESIKDWASPKTPMEIRQFLGLAGYYRRFIKGAPILALPEGAENFIVYCDASHKVLGVVLMQNEKTKARKPENLEAKDVRGVSCRAMVNAEHQKPSGLLVQPEIPQWKWDNITMDFITKLPRTSSGYDIIWRTFHKALGTRLDMSTAYHPQIDGQSERNIQTLEDMLRACVIDFGNGWDRHLSLIEFSYNNSYHTSIKAAPFEALYGRKCRSPVCWAEVGDVQLTGPEIIHETTEKIIQIKSRIQAARDRQKSYADVRRKPLEFQVGDKVLLKVSPWKGVIHFGKRRKLNPRYIGPFKVLAKVETVSYKLELLQQLSRVHSTFHISNFKKCLSDEPLAIPLDDIHIDDKLYFVEEPVEIMDCEVKRLKQSRIPIIKVR</sequence>
<dbReference type="Pfam" id="PF00078">
    <property type="entry name" value="RVT_1"/>
    <property type="match status" value="1"/>
</dbReference>
<keyword evidence="11" id="KW-1185">Reference proteome</keyword>
<dbReference type="Gene3D" id="3.30.70.270">
    <property type="match status" value="2"/>
</dbReference>
<dbReference type="Gene3D" id="3.30.420.10">
    <property type="entry name" value="Ribonuclease H-like superfamily/Ribonuclease H"/>
    <property type="match status" value="1"/>
</dbReference>
<comment type="caution">
    <text evidence="10">The sequence shown here is derived from an EMBL/GenBank/DDBJ whole genome shotgun (WGS) entry which is preliminary data.</text>
</comment>
<keyword evidence="6 10" id="KW-0695">RNA-directed DNA polymerase</keyword>
<feature type="compositionally biased region" description="Basic and acidic residues" evidence="7">
    <location>
        <begin position="289"/>
        <end position="298"/>
    </location>
</feature>
<feature type="region of interest" description="Disordered" evidence="7">
    <location>
        <begin position="147"/>
        <end position="194"/>
    </location>
</feature>
<feature type="region of interest" description="Disordered" evidence="7">
    <location>
        <begin position="214"/>
        <end position="357"/>
    </location>
</feature>
<dbReference type="Gene3D" id="3.10.10.10">
    <property type="entry name" value="HIV Type 1 Reverse Transcriptase, subunit A, domain 1"/>
    <property type="match status" value="2"/>
</dbReference>
<dbReference type="CDD" id="cd01647">
    <property type="entry name" value="RT_LTR"/>
    <property type="match status" value="1"/>
</dbReference>
<dbReference type="InterPro" id="IPR036397">
    <property type="entry name" value="RNaseH_sf"/>
</dbReference>
<feature type="compositionally biased region" description="Pro residues" evidence="7">
    <location>
        <begin position="338"/>
        <end position="355"/>
    </location>
</feature>
<dbReference type="InterPro" id="IPR021109">
    <property type="entry name" value="Peptidase_aspartic_dom_sf"/>
</dbReference>
<evidence type="ECO:0000259" key="8">
    <source>
        <dbReference type="PROSITE" id="PS50878"/>
    </source>
</evidence>
<dbReference type="InterPro" id="IPR056924">
    <property type="entry name" value="SH3_Tf2-1"/>
</dbReference>
<evidence type="ECO:0000313" key="10">
    <source>
        <dbReference type="EMBL" id="GJS57474.1"/>
    </source>
</evidence>
<dbReference type="InterPro" id="IPR000477">
    <property type="entry name" value="RT_dom"/>
</dbReference>
<dbReference type="PROSITE" id="PS00141">
    <property type="entry name" value="ASP_PROTEASE"/>
    <property type="match status" value="1"/>
</dbReference>
<dbReference type="Pfam" id="PF24626">
    <property type="entry name" value="SH3_Tf2-1"/>
    <property type="match status" value="1"/>
</dbReference>
<organism evidence="10 11">
    <name type="scientific">Tanacetum coccineum</name>
    <dbReference type="NCBI Taxonomy" id="301880"/>
    <lineage>
        <taxon>Eukaryota</taxon>
        <taxon>Viridiplantae</taxon>
        <taxon>Streptophyta</taxon>
        <taxon>Embryophyta</taxon>
        <taxon>Tracheophyta</taxon>
        <taxon>Spermatophyta</taxon>
        <taxon>Magnoliopsida</taxon>
        <taxon>eudicotyledons</taxon>
        <taxon>Gunneridae</taxon>
        <taxon>Pentapetalae</taxon>
        <taxon>asterids</taxon>
        <taxon>campanulids</taxon>
        <taxon>Asterales</taxon>
        <taxon>Asteraceae</taxon>
        <taxon>Asteroideae</taxon>
        <taxon>Anthemideae</taxon>
        <taxon>Anthemidinae</taxon>
        <taxon>Tanacetum</taxon>
    </lineage>
</organism>
<dbReference type="Pfam" id="PF08284">
    <property type="entry name" value="RVP_2"/>
    <property type="match status" value="1"/>
</dbReference>
<dbReference type="InterPro" id="IPR001584">
    <property type="entry name" value="Integrase_cat-core"/>
</dbReference>
<dbReference type="InterPro" id="IPR043502">
    <property type="entry name" value="DNA/RNA_pol_sf"/>
</dbReference>
<dbReference type="GO" id="GO:0003964">
    <property type="term" value="F:RNA-directed DNA polymerase activity"/>
    <property type="evidence" value="ECO:0007669"/>
    <property type="project" value="UniProtKB-KW"/>
</dbReference>
<reference evidence="10" key="2">
    <citation type="submission" date="2022-01" db="EMBL/GenBank/DDBJ databases">
        <authorList>
            <person name="Yamashiro T."/>
            <person name="Shiraishi A."/>
            <person name="Satake H."/>
            <person name="Nakayama K."/>
        </authorList>
    </citation>
    <scope>NUCLEOTIDE SEQUENCE</scope>
</reference>
<dbReference type="PANTHER" id="PTHR37984:SF5">
    <property type="entry name" value="PROTEIN NYNRIN-LIKE"/>
    <property type="match status" value="1"/>
</dbReference>
<feature type="domain" description="Integrase catalytic" evidence="9">
    <location>
        <begin position="1155"/>
        <end position="1355"/>
    </location>
</feature>
<dbReference type="Gene3D" id="2.40.70.10">
    <property type="entry name" value="Acid Proteases"/>
    <property type="match status" value="1"/>
</dbReference>
<gene>
    <name evidence="10" type="ORF">Tco_0652258</name>
</gene>
<evidence type="ECO:0000259" key="9">
    <source>
        <dbReference type="PROSITE" id="PS50994"/>
    </source>
</evidence>
<evidence type="ECO:0000313" key="11">
    <source>
        <dbReference type="Proteomes" id="UP001151760"/>
    </source>
</evidence>
<dbReference type="PROSITE" id="PS50994">
    <property type="entry name" value="INTEGRASE"/>
    <property type="match status" value="1"/>
</dbReference>
<dbReference type="Proteomes" id="UP001151760">
    <property type="component" value="Unassembled WGS sequence"/>
</dbReference>
<protein>
    <submittedName>
        <fullName evidence="10">Reverse transcriptase domain-containing protein</fullName>
    </submittedName>
</protein>
<proteinExistence type="predicted"/>
<evidence type="ECO:0000256" key="1">
    <source>
        <dbReference type="ARBA" id="ARBA00022679"/>
    </source>
</evidence>
<dbReference type="SUPFAM" id="SSF50630">
    <property type="entry name" value="Acid proteases"/>
    <property type="match status" value="1"/>
</dbReference>
<keyword evidence="2" id="KW-0548">Nucleotidyltransferase</keyword>
<feature type="region of interest" description="Disordered" evidence="7">
    <location>
        <begin position="578"/>
        <end position="600"/>
    </location>
</feature>
<dbReference type="SUPFAM" id="SSF56672">
    <property type="entry name" value="DNA/RNA polymerases"/>
    <property type="match status" value="1"/>
</dbReference>
<dbReference type="InterPro" id="IPR043128">
    <property type="entry name" value="Rev_trsase/Diguanyl_cyclase"/>
</dbReference>
<evidence type="ECO:0000256" key="3">
    <source>
        <dbReference type="ARBA" id="ARBA00022722"/>
    </source>
</evidence>
<feature type="region of interest" description="Disordered" evidence="7">
    <location>
        <begin position="748"/>
        <end position="768"/>
    </location>
</feature>
<dbReference type="SUPFAM" id="SSF53098">
    <property type="entry name" value="Ribonuclease H-like"/>
    <property type="match status" value="1"/>
</dbReference>